<evidence type="ECO:0000313" key="2">
    <source>
        <dbReference type="Proteomes" id="UP000029640"/>
    </source>
</evidence>
<dbReference type="EMBL" id="AUVB01000028">
    <property type="protein sequence ID" value="KGE04357.1"/>
    <property type="molecule type" value="Genomic_DNA"/>
</dbReference>
<protein>
    <submittedName>
        <fullName evidence="1">Uncharacterized protein</fullName>
    </submittedName>
</protein>
<accession>A0A095VSC6</accession>
<name>A0A095VSC6_9GAMM</name>
<dbReference type="Proteomes" id="UP000029640">
    <property type="component" value="Unassembled WGS sequence"/>
</dbReference>
<reference evidence="1 2" key="1">
    <citation type="journal article" date="2014" name="Genome Announc.">
        <title>Genome Sequence of Gammaproteobacterial Pseudohaliea rubra Type Strain DSM 19751, Isolated from Coastal Seawater of the Mediterranean Sea.</title>
        <authorList>
            <person name="Spring S."/>
            <person name="Fiebig A."/>
            <person name="Riedel T."/>
            <person name="Goker M."/>
            <person name="Klenk H.P."/>
        </authorList>
    </citation>
    <scope>NUCLEOTIDE SEQUENCE [LARGE SCALE GENOMIC DNA]</scope>
    <source>
        <strain evidence="1 2">DSM 19751</strain>
    </source>
</reference>
<proteinExistence type="predicted"/>
<keyword evidence="2" id="KW-1185">Reference proteome</keyword>
<dbReference type="AlphaFoldDB" id="A0A095VSC6"/>
<dbReference type="HOGENOM" id="CLU_3234378_0_0_6"/>
<organism evidence="1 2">
    <name type="scientific">Pseudohaliea rubra DSM 19751</name>
    <dbReference type="NCBI Taxonomy" id="1265313"/>
    <lineage>
        <taxon>Bacteria</taxon>
        <taxon>Pseudomonadati</taxon>
        <taxon>Pseudomonadota</taxon>
        <taxon>Gammaproteobacteria</taxon>
        <taxon>Cellvibrionales</taxon>
        <taxon>Halieaceae</taxon>
        <taxon>Pseudohaliea</taxon>
    </lineage>
</organism>
<gene>
    <name evidence="1" type="ORF">HRUBRA_01043</name>
</gene>
<comment type="caution">
    <text evidence="1">The sequence shown here is derived from an EMBL/GenBank/DDBJ whole genome shotgun (WGS) entry which is preliminary data.</text>
</comment>
<evidence type="ECO:0000313" key="1">
    <source>
        <dbReference type="EMBL" id="KGE04357.1"/>
    </source>
</evidence>
<sequence>MRHPHQRAGRSQLWQLVLSRAGERPGYCSWRPETSSPEWTAGT</sequence>